<evidence type="ECO:0000313" key="1">
    <source>
        <dbReference type="EMBL" id="SCY31005.1"/>
    </source>
</evidence>
<sequence length="65" mass="7349">MAQADLCLGCVYYPPNLPRAAYPEEDWQALQEKTCSYDFEPGDSGCETFRKTECAIVDLGNRPRD</sequence>
<dbReference type="EMBL" id="FMUN01000004">
    <property type="protein sequence ID" value="SCY31005.1"/>
    <property type="molecule type" value="Genomic_DNA"/>
</dbReference>
<organism evidence="1 2">
    <name type="scientific">Thiohalorhabdus denitrificans</name>
    <dbReference type="NCBI Taxonomy" id="381306"/>
    <lineage>
        <taxon>Bacteria</taxon>
        <taxon>Pseudomonadati</taxon>
        <taxon>Pseudomonadota</taxon>
        <taxon>Gammaproteobacteria</taxon>
        <taxon>Thiohalorhabdales</taxon>
        <taxon>Thiohalorhabdaceae</taxon>
        <taxon>Thiohalorhabdus</taxon>
    </lineage>
</organism>
<dbReference type="Proteomes" id="UP000183104">
    <property type="component" value="Unassembled WGS sequence"/>
</dbReference>
<reference evidence="2" key="1">
    <citation type="submission" date="2016-10" db="EMBL/GenBank/DDBJ databases">
        <authorList>
            <person name="Varghese N."/>
        </authorList>
    </citation>
    <scope>NUCLEOTIDE SEQUENCE [LARGE SCALE GENOMIC DNA]</scope>
    <source>
        <strain evidence="2">HL 19</strain>
    </source>
</reference>
<dbReference type="AlphaFoldDB" id="A0A0P9GMD9"/>
<name>A0A0P9GMD9_9GAMM</name>
<dbReference type="OrthoDB" id="8565417at2"/>
<accession>A0A0P9GMD9</accession>
<proteinExistence type="predicted"/>
<evidence type="ECO:0000313" key="2">
    <source>
        <dbReference type="Proteomes" id="UP000183104"/>
    </source>
</evidence>
<gene>
    <name evidence="1" type="ORF">SAMN05661077_1792</name>
</gene>
<protein>
    <submittedName>
        <fullName evidence="1">Uncharacterized protein</fullName>
    </submittedName>
</protein>
<dbReference type="RefSeq" id="WP_054965131.1">
    <property type="nucleotide sequence ID" value="NZ_FMUN01000004.1"/>
</dbReference>
<keyword evidence="2" id="KW-1185">Reference proteome</keyword>